<dbReference type="EMBL" id="CP019316">
    <property type="protein sequence ID" value="APX14262.1"/>
    <property type="molecule type" value="Genomic_DNA"/>
</dbReference>
<evidence type="ECO:0000259" key="2">
    <source>
        <dbReference type="Pfam" id="PF16917"/>
    </source>
</evidence>
<dbReference type="Pfam" id="PF14563">
    <property type="entry name" value="DUF4444"/>
    <property type="match status" value="1"/>
</dbReference>
<evidence type="ECO:0000313" key="3">
    <source>
        <dbReference type="EMBL" id="APX14262.1"/>
    </source>
</evidence>
<evidence type="ECO:0008006" key="5">
    <source>
        <dbReference type="Google" id="ProtNLM"/>
    </source>
</evidence>
<dbReference type="SUPFAM" id="SSF55681">
    <property type="entry name" value="Class II aaRS and biotin synthetases"/>
    <property type="match status" value="1"/>
</dbReference>
<dbReference type="Gene3D" id="2.30.30.100">
    <property type="match status" value="1"/>
</dbReference>
<name>A0A1P8N1U9_9RHOB</name>
<keyword evidence="3" id="KW-0614">Plasmid</keyword>
<geneLocation type="plasmid" evidence="3 4">
    <name>pDOK1-4-4</name>
</geneLocation>
<dbReference type="InterPro" id="IPR028044">
    <property type="entry name" value="DUF4444"/>
</dbReference>
<dbReference type="KEGG" id="tom:BWR18_20670"/>
<dbReference type="Proteomes" id="UP000186336">
    <property type="component" value="Plasmid pDOK1-4-4"/>
</dbReference>
<feature type="domain" description="DUF4444" evidence="1">
    <location>
        <begin position="192"/>
        <end position="232"/>
    </location>
</feature>
<dbReference type="InterPro" id="IPR004143">
    <property type="entry name" value="BPL_LPL_catalytic"/>
</dbReference>
<gene>
    <name evidence="3" type="ORF">BWR18_20670</name>
</gene>
<dbReference type="AlphaFoldDB" id="A0A1P8N1U9"/>
<proteinExistence type="predicted"/>
<organism evidence="3 4">
    <name type="scientific">Tateyamaria omphalii</name>
    <dbReference type="NCBI Taxonomy" id="299262"/>
    <lineage>
        <taxon>Bacteria</taxon>
        <taxon>Pseudomonadati</taxon>
        <taxon>Pseudomonadota</taxon>
        <taxon>Alphaproteobacteria</taxon>
        <taxon>Rhodobacterales</taxon>
        <taxon>Roseobacteraceae</taxon>
        <taxon>Tateyamaria</taxon>
    </lineage>
</organism>
<dbReference type="RefSeq" id="WP_076630751.1">
    <property type="nucleotide sequence ID" value="NZ_CP019316.1"/>
</dbReference>
<dbReference type="Gene3D" id="3.30.930.10">
    <property type="entry name" value="Bira Bifunctional Protein, Domain 2"/>
    <property type="match status" value="1"/>
</dbReference>
<feature type="domain" description="BPL/LPL catalytic" evidence="2">
    <location>
        <begin position="8"/>
        <end position="186"/>
    </location>
</feature>
<reference evidence="3 4" key="1">
    <citation type="submission" date="2017-01" db="EMBL/GenBank/DDBJ databases">
        <title>Complete genome of Tateyamaria omphalii DOK1-4 isolated from seawater in Dokdo.</title>
        <authorList>
            <person name="Kim J.H."/>
            <person name="Chi W.-J."/>
        </authorList>
    </citation>
    <scope>NUCLEOTIDE SEQUENCE [LARGE SCALE GENOMIC DNA]</scope>
    <source>
        <strain evidence="3 4">DOK1-4</strain>
        <plasmid evidence="3 4">pDOK1-4-4</plasmid>
    </source>
</reference>
<accession>A0A1P8N1U9</accession>
<dbReference type="OrthoDB" id="7657788at2"/>
<protein>
    <recommendedName>
        <fullName evidence="5">BPL/LPL catalytic domain-containing protein</fullName>
    </recommendedName>
</protein>
<sequence>MSETAVTFPPLMWGEEAPDSAFDHAVMRATLGCDAGLIAYKLGASEMEAALVFAPEVPLSQAMTMLPLCGVGFQNALGALAPPEVAVHLDWSGGIRVNGARCGGFRAMASGTDATAVPDWLVIGFTLPLIPASEDMGLTPDETALFAEGCADVDPPTLLEAWSRHTLNWLNRWEDEGSAPLHAEWRGIAHGIGEKTENQSLTGTYLGVDEAFGMLLRDEKTTHLIPLTRVLEAQT</sequence>
<dbReference type="Pfam" id="PF16917">
    <property type="entry name" value="BPL_LplA_LipB_2"/>
    <property type="match status" value="1"/>
</dbReference>
<evidence type="ECO:0000313" key="4">
    <source>
        <dbReference type="Proteomes" id="UP000186336"/>
    </source>
</evidence>
<dbReference type="InterPro" id="IPR045864">
    <property type="entry name" value="aa-tRNA-synth_II/BPL/LPL"/>
</dbReference>
<evidence type="ECO:0000259" key="1">
    <source>
        <dbReference type="Pfam" id="PF14563"/>
    </source>
</evidence>
<keyword evidence="4" id="KW-1185">Reference proteome</keyword>